<dbReference type="GO" id="GO:0032543">
    <property type="term" value="P:mitochondrial translation"/>
    <property type="evidence" value="ECO:0007669"/>
    <property type="project" value="InterPro"/>
</dbReference>
<dbReference type="Pfam" id="PF10213">
    <property type="entry name" value="MRP-S28"/>
    <property type="match status" value="1"/>
</dbReference>
<gene>
    <name evidence="3" type="ORF">BDV98DRAFT_610210</name>
</gene>
<dbReference type="GO" id="GO:0003735">
    <property type="term" value="F:structural constituent of ribosome"/>
    <property type="evidence" value="ECO:0007669"/>
    <property type="project" value="InterPro"/>
</dbReference>
<dbReference type="STRING" id="1884261.A0A5C3QXF1"/>
<organism evidence="3 4">
    <name type="scientific">Pterulicium gracile</name>
    <dbReference type="NCBI Taxonomy" id="1884261"/>
    <lineage>
        <taxon>Eukaryota</taxon>
        <taxon>Fungi</taxon>
        <taxon>Dikarya</taxon>
        <taxon>Basidiomycota</taxon>
        <taxon>Agaricomycotina</taxon>
        <taxon>Agaricomycetes</taxon>
        <taxon>Agaricomycetidae</taxon>
        <taxon>Agaricales</taxon>
        <taxon>Pleurotineae</taxon>
        <taxon>Pterulaceae</taxon>
        <taxon>Pterulicium</taxon>
    </lineage>
</organism>
<evidence type="ECO:0000313" key="4">
    <source>
        <dbReference type="Proteomes" id="UP000305067"/>
    </source>
</evidence>
<dbReference type="PANTHER" id="PTHR13490:SF0">
    <property type="entry name" value="SMALL RIBOSOMAL SUBUNIT PROTEIN MS35"/>
    <property type="match status" value="1"/>
</dbReference>
<feature type="compositionally biased region" description="Basic residues" evidence="1">
    <location>
        <begin position="157"/>
        <end position="166"/>
    </location>
</feature>
<proteinExistence type="predicted"/>
<dbReference type="EMBL" id="ML178815">
    <property type="protein sequence ID" value="TFL06693.1"/>
    <property type="molecule type" value="Genomic_DNA"/>
</dbReference>
<evidence type="ECO:0000259" key="2">
    <source>
        <dbReference type="Pfam" id="PF10213"/>
    </source>
</evidence>
<evidence type="ECO:0000256" key="1">
    <source>
        <dbReference type="SAM" id="MobiDB-lite"/>
    </source>
</evidence>
<name>A0A5C3QXF1_9AGAR</name>
<dbReference type="GO" id="GO:0005763">
    <property type="term" value="C:mitochondrial small ribosomal subunit"/>
    <property type="evidence" value="ECO:0007669"/>
    <property type="project" value="TreeGrafter"/>
</dbReference>
<dbReference type="InterPro" id="IPR039848">
    <property type="entry name" value="Ribosomal_mS35_mt"/>
</dbReference>
<dbReference type="PANTHER" id="PTHR13490">
    <property type="entry name" value="MITOCHONDRIAL 28S RIBOSOMAL PROTEIN S28"/>
    <property type="match status" value="1"/>
</dbReference>
<reference evidence="3 4" key="1">
    <citation type="journal article" date="2019" name="Nat. Ecol. Evol.">
        <title>Megaphylogeny resolves global patterns of mushroom evolution.</title>
        <authorList>
            <person name="Varga T."/>
            <person name="Krizsan K."/>
            <person name="Foldi C."/>
            <person name="Dima B."/>
            <person name="Sanchez-Garcia M."/>
            <person name="Sanchez-Ramirez S."/>
            <person name="Szollosi G.J."/>
            <person name="Szarkandi J.G."/>
            <person name="Papp V."/>
            <person name="Albert L."/>
            <person name="Andreopoulos W."/>
            <person name="Angelini C."/>
            <person name="Antonin V."/>
            <person name="Barry K.W."/>
            <person name="Bougher N.L."/>
            <person name="Buchanan P."/>
            <person name="Buyck B."/>
            <person name="Bense V."/>
            <person name="Catcheside P."/>
            <person name="Chovatia M."/>
            <person name="Cooper J."/>
            <person name="Damon W."/>
            <person name="Desjardin D."/>
            <person name="Finy P."/>
            <person name="Geml J."/>
            <person name="Haridas S."/>
            <person name="Hughes K."/>
            <person name="Justo A."/>
            <person name="Karasinski D."/>
            <person name="Kautmanova I."/>
            <person name="Kiss B."/>
            <person name="Kocsube S."/>
            <person name="Kotiranta H."/>
            <person name="LaButti K.M."/>
            <person name="Lechner B.E."/>
            <person name="Liimatainen K."/>
            <person name="Lipzen A."/>
            <person name="Lukacs Z."/>
            <person name="Mihaltcheva S."/>
            <person name="Morgado L.N."/>
            <person name="Niskanen T."/>
            <person name="Noordeloos M.E."/>
            <person name="Ohm R.A."/>
            <person name="Ortiz-Santana B."/>
            <person name="Ovrebo C."/>
            <person name="Racz N."/>
            <person name="Riley R."/>
            <person name="Savchenko A."/>
            <person name="Shiryaev A."/>
            <person name="Soop K."/>
            <person name="Spirin V."/>
            <person name="Szebenyi C."/>
            <person name="Tomsovsky M."/>
            <person name="Tulloss R.E."/>
            <person name="Uehling J."/>
            <person name="Grigoriev I.V."/>
            <person name="Vagvolgyi C."/>
            <person name="Papp T."/>
            <person name="Martin F.M."/>
            <person name="Miettinen O."/>
            <person name="Hibbett D.S."/>
            <person name="Nagy L.G."/>
        </authorList>
    </citation>
    <scope>NUCLEOTIDE SEQUENCE [LARGE SCALE GENOMIC DNA]</scope>
    <source>
        <strain evidence="3 4">CBS 309.79</strain>
    </source>
</reference>
<dbReference type="OrthoDB" id="283424at2759"/>
<dbReference type="AlphaFoldDB" id="A0A5C3QXF1"/>
<accession>A0A5C3QXF1</accession>
<feature type="domain" description="Small ribosomal subunit protein mS35 mitochondrial conserved" evidence="2">
    <location>
        <begin position="29"/>
        <end position="180"/>
    </location>
</feature>
<dbReference type="InterPro" id="IPR019349">
    <property type="entry name" value="Ribosomal_mS35_mit"/>
</dbReference>
<sequence length="197" mass="21975">MALDHYRELAYYFRLIEHDMPRLVAYRKPFVPPTPSTPVIVRSVHYAGEEHPVTVKRALVVPVSDLPLSSDAARHKIRILAGVRWTPNPPADAGVSGAVGWGDGFIKISCERFPEPAMNMKWASDVLDRLVLEANDPKDTFKNVPVDLRHVYSKLRKSKKGHRRGHFAPPPSIHDFPLEWLPDSASQGEAAGELASS</sequence>
<feature type="region of interest" description="Disordered" evidence="1">
    <location>
        <begin position="157"/>
        <end position="180"/>
    </location>
</feature>
<keyword evidence="4" id="KW-1185">Reference proteome</keyword>
<dbReference type="Proteomes" id="UP000305067">
    <property type="component" value="Unassembled WGS sequence"/>
</dbReference>
<evidence type="ECO:0000313" key="3">
    <source>
        <dbReference type="EMBL" id="TFL06693.1"/>
    </source>
</evidence>
<protein>
    <submittedName>
        <fullName evidence="3">Mitochondrial ribosomal subunit protein-domain-containing protein</fullName>
    </submittedName>
</protein>